<dbReference type="Proteomes" id="UP000451565">
    <property type="component" value="Unassembled WGS sequence"/>
</dbReference>
<evidence type="ECO:0000313" key="7">
    <source>
        <dbReference type="EMBL" id="MQR02672.1"/>
    </source>
</evidence>
<dbReference type="Pfam" id="PF06835">
    <property type="entry name" value="LptC"/>
    <property type="match status" value="1"/>
</dbReference>
<keyword evidence="3 6" id="KW-0812">Transmembrane</keyword>
<dbReference type="GO" id="GO:0005886">
    <property type="term" value="C:plasma membrane"/>
    <property type="evidence" value="ECO:0007669"/>
    <property type="project" value="InterPro"/>
</dbReference>
<sequence length="199" mass="22709">MKNLRSTFRLRFIMLLLLCVALTLGSFWMVEVMHKKTEEVIPTPARTEPDYYVDNFNYVQMAIDGQPRYNITGQRLTHNPMDDSFDVILPVIHSLSKDNPPMTLRSDTGKIEDNNSKVNLYGNVKADRLPTPTSSEFHLKSEYLLLLPDDDIIKSDKFVEMTLDQSVMTGTGLYANNATRVMKLFKNVHANIPPSTKKP</sequence>
<dbReference type="InterPro" id="IPR010664">
    <property type="entry name" value="LipoPS_assembly_LptC-rel"/>
</dbReference>
<comment type="caution">
    <text evidence="7">The sequence shown here is derived from an EMBL/GenBank/DDBJ whole genome shotgun (WGS) entry which is preliminary data.</text>
</comment>
<dbReference type="NCBIfam" id="TIGR04409">
    <property type="entry name" value="LptC_YrbK"/>
    <property type="match status" value="1"/>
</dbReference>
<evidence type="ECO:0000256" key="1">
    <source>
        <dbReference type="ARBA" id="ARBA00022475"/>
    </source>
</evidence>
<evidence type="ECO:0000256" key="2">
    <source>
        <dbReference type="ARBA" id="ARBA00022519"/>
    </source>
</evidence>
<keyword evidence="4 6" id="KW-1133">Transmembrane helix</keyword>
<name>A0A843YZL9_9BURK</name>
<dbReference type="GO" id="GO:0017089">
    <property type="term" value="F:glycolipid transfer activity"/>
    <property type="evidence" value="ECO:0007669"/>
    <property type="project" value="TreeGrafter"/>
</dbReference>
<dbReference type="PANTHER" id="PTHR37481">
    <property type="entry name" value="LIPOPOLYSACCHARIDE EXPORT SYSTEM PROTEIN LPTC"/>
    <property type="match status" value="1"/>
</dbReference>
<accession>A0A843YZL9</accession>
<organism evidence="7 8">
    <name type="scientific">Glaciimonas soli</name>
    <dbReference type="NCBI Taxonomy" id="2590999"/>
    <lineage>
        <taxon>Bacteria</taxon>
        <taxon>Pseudomonadati</taxon>
        <taxon>Pseudomonadota</taxon>
        <taxon>Betaproteobacteria</taxon>
        <taxon>Burkholderiales</taxon>
        <taxon>Oxalobacteraceae</taxon>
        <taxon>Glaciimonas</taxon>
    </lineage>
</organism>
<dbReference type="PANTHER" id="PTHR37481:SF1">
    <property type="entry name" value="LIPOPOLYSACCHARIDE EXPORT SYSTEM PROTEIN LPTC"/>
    <property type="match status" value="1"/>
</dbReference>
<dbReference type="EMBL" id="WINI01000014">
    <property type="protein sequence ID" value="MQR02672.1"/>
    <property type="molecule type" value="Genomic_DNA"/>
</dbReference>
<keyword evidence="5 6" id="KW-0472">Membrane</keyword>
<keyword evidence="1" id="KW-1003">Cell membrane</keyword>
<evidence type="ECO:0000256" key="4">
    <source>
        <dbReference type="ARBA" id="ARBA00022989"/>
    </source>
</evidence>
<protein>
    <submittedName>
        <fullName evidence="7">LPS export ABC transporter periplasmic protein LptC</fullName>
    </submittedName>
</protein>
<gene>
    <name evidence="7" type="primary">lptC</name>
    <name evidence="7" type="ORF">GEV47_18500</name>
</gene>
<dbReference type="GO" id="GO:0015221">
    <property type="term" value="F:lipopolysaccharide transmembrane transporter activity"/>
    <property type="evidence" value="ECO:0007669"/>
    <property type="project" value="InterPro"/>
</dbReference>
<dbReference type="GO" id="GO:0030288">
    <property type="term" value="C:outer membrane-bounded periplasmic space"/>
    <property type="evidence" value="ECO:0007669"/>
    <property type="project" value="TreeGrafter"/>
</dbReference>
<keyword evidence="2" id="KW-0997">Cell inner membrane</keyword>
<dbReference type="InterPro" id="IPR026265">
    <property type="entry name" value="LptC"/>
</dbReference>
<feature type="transmembrane region" description="Helical" evidence="6">
    <location>
        <begin position="12"/>
        <end position="30"/>
    </location>
</feature>
<dbReference type="InterPro" id="IPR052363">
    <property type="entry name" value="LPS_export_LptC"/>
</dbReference>
<keyword evidence="8" id="KW-1185">Reference proteome</keyword>
<evidence type="ECO:0000256" key="3">
    <source>
        <dbReference type="ARBA" id="ARBA00022692"/>
    </source>
</evidence>
<evidence type="ECO:0000256" key="5">
    <source>
        <dbReference type="ARBA" id="ARBA00023136"/>
    </source>
</evidence>
<evidence type="ECO:0000313" key="8">
    <source>
        <dbReference type="Proteomes" id="UP000451565"/>
    </source>
</evidence>
<dbReference type="OrthoDB" id="8589410at2"/>
<reference evidence="7 8" key="1">
    <citation type="submission" date="2019-10" db="EMBL/GenBank/DDBJ databases">
        <title>Glaciimonas soli sp. nov., a psychrophilic bacterium isolated from the forest soil of a high elevation mountain in Taiwan.</title>
        <authorList>
            <person name="Wang L.-T."/>
            <person name="Shieh W.Y."/>
        </authorList>
    </citation>
    <scope>NUCLEOTIDE SEQUENCE [LARGE SCALE GENOMIC DNA]</scope>
    <source>
        <strain evidence="7 8">GS1</strain>
    </source>
</reference>
<dbReference type="RefSeq" id="WP_153236300.1">
    <property type="nucleotide sequence ID" value="NZ_WINI01000014.1"/>
</dbReference>
<proteinExistence type="predicted"/>
<evidence type="ECO:0000256" key="6">
    <source>
        <dbReference type="SAM" id="Phobius"/>
    </source>
</evidence>
<dbReference type="Gene3D" id="2.60.450.10">
    <property type="entry name" value="Lipopolysaccharide (LPS) transport protein A like domain"/>
    <property type="match status" value="1"/>
</dbReference>
<dbReference type="AlphaFoldDB" id="A0A843YZL9"/>